<evidence type="ECO:0000256" key="11">
    <source>
        <dbReference type="SAM" id="Phobius"/>
    </source>
</evidence>
<keyword evidence="9 11" id="KW-0472">Membrane</keyword>
<evidence type="ECO:0000256" key="1">
    <source>
        <dbReference type="ARBA" id="ARBA00004394"/>
    </source>
</evidence>
<dbReference type="EMBL" id="DAKRPA010000115">
    <property type="protein sequence ID" value="DAZ98122.1"/>
    <property type="molecule type" value="Genomic_DNA"/>
</dbReference>
<accession>A0AAV2YSZ6</accession>
<evidence type="ECO:0000256" key="3">
    <source>
        <dbReference type="ARBA" id="ARBA00009105"/>
    </source>
</evidence>
<evidence type="ECO:0000256" key="7">
    <source>
        <dbReference type="ARBA" id="ARBA00022989"/>
    </source>
</evidence>
<dbReference type="GO" id="GO:0000026">
    <property type="term" value="F:alpha-1,2-mannosyltransferase activity"/>
    <property type="evidence" value="ECO:0007669"/>
    <property type="project" value="TreeGrafter"/>
</dbReference>
<organism evidence="12 13">
    <name type="scientific">Lagenidium giganteum</name>
    <dbReference type="NCBI Taxonomy" id="4803"/>
    <lineage>
        <taxon>Eukaryota</taxon>
        <taxon>Sar</taxon>
        <taxon>Stramenopiles</taxon>
        <taxon>Oomycota</taxon>
        <taxon>Peronosporomycetes</taxon>
        <taxon>Pythiales</taxon>
        <taxon>Pythiaceae</taxon>
    </lineage>
</organism>
<protein>
    <submittedName>
        <fullName evidence="12">Uncharacterized protein</fullName>
    </submittedName>
</protein>
<evidence type="ECO:0000313" key="13">
    <source>
        <dbReference type="Proteomes" id="UP001146120"/>
    </source>
</evidence>
<keyword evidence="8" id="KW-0333">Golgi apparatus</keyword>
<evidence type="ECO:0000256" key="10">
    <source>
        <dbReference type="ARBA" id="ARBA00037847"/>
    </source>
</evidence>
<keyword evidence="4" id="KW-0808">Transferase</keyword>
<dbReference type="Proteomes" id="UP001146120">
    <property type="component" value="Unassembled WGS sequence"/>
</dbReference>
<name>A0AAV2YSZ6_9STRA</name>
<dbReference type="Gene3D" id="3.90.550.10">
    <property type="entry name" value="Spore Coat Polysaccharide Biosynthesis Protein SpsA, Chain A"/>
    <property type="match status" value="1"/>
</dbReference>
<dbReference type="InterPro" id="IPR029044">
    <property type="entry name" value="Nucleotide-diphossugar_trans"/>
</dbReference>
<dbReference type="PANTHER" id="PTHR31646">
    <property type="entry name" value="ALPHA-1,2-MANNOSYLTRANSFERASE MNN2"/>
    <property type="match status" value="1"/>
</dbReference>
<dbReference type="GO" id="GO:0046354">
    <property type="term" value="P:mannan biosynthetic process"/>
    <property type="evidence" value="ECO:0007669"/>
    <property type="project" value="TreeGrafter"/>
</dbReference>
<feature type="transmembrane region" description="Helical" evidence="11">
    <location>
        <begin position="540"/>
        <end position="559"/>
    </location>
</feature>
<reference evidence="12" key="2">
    <citation type="journal article" date="2023" name="Microbiol Resour">
        <title>Decontamination and Annotation of the Draft Genome Sequence of the Oomycete Lagenidium giganteum ARSEF 373.</title>
        <authorList>
            <person name="Morgan W.R."/>
            <person name="Tartar A."/>
        </authorList>
    </citation>
    <scope>NUCLEOTIDE SEQUENCE</scope>
    <source>
        <strain evidence="12">ARSEF 373</strain>
    </source>
</reference>
<evidence type="ECO:0000256" key="8">
    <source>
        <dbReference type="ARBA" id="ARBA00023034"/>
    </source>
</evidence>
<dbReference type="PANTHER" id="PTHR31646:SF1">
    <property type="entry name" value="ALPHA-1,2-MANNOSYLTRANSFERASE MNN2"/>
    <property type="match status" value="1"/>
</dbReference>
<dbReference type="Pfam" id="PF11051">
    <property type="entry name" value="Mannosyl_trans3"/>
    <property type="match status" value="1"/>
</dbReference>
<dbReference type="GO" id="GO:0000139">
    <property type="term" value="C:Golgi membrane"/>
    <property type="evidence" value="ECO:0007669"/>
    <property type="project" value="UniProtKB-SubCell"/>
</dbReference>
<keyword evidence="7 11" id="KW-1133">Transmembrane helix</keyword>
<comment type="subcellular location">
    <subcellularLocation>
        <location evidence="10">Endomembrane system</location>
        <topology evidence="10">Single-pass membrane protein</topology>
    </subcellularLocation>
    <subcellularLocation>
        <location evidence="1">Golgi apparatus membrane</location>
    </subcellularLocation>
    <subcellularLocation>
        <location evidence="2">Membrane</location>
        <topology evidence="2">Single-pass type II membrane protein</topology>
    </subcellularLocation>
</comment>
<evidence type="ECO:0000313" key="12">
    <source>
        <dbReference type="EMBL" id="DAZ98122.1"/>
    </source>
</evidence>
<evidence type="ECO:0000256" key="2">
    <source>
        <dbReference type="ARBA" id="ARBA00004606"/>
    </source>
</evidence>
<dbReference type="CDD" id="cd00761">
    <property type="entry name" value="Glyco_tranf_GTA_type"/>
    <property type="match status" value="1"/>
</dbReference>
<sequence length="596" mass="68569">MDTRRVMRPLQRHGVMTVGVLVASIVAMIVYNRTHVGKPPKQFYENEHLDTLSLLGDQRQIRSVWRDDDFECLGWRATYGCDPNGLQDPSRDRSCTEPLPKVSGYCEVRNRSSGQVHRVMLSTCKSWRWRSVRDILTCNDARAFTDFSVVAAQYEHPEPLVLPTDPSASRGIVLIAYPKVIAGVFAIVRLLRHVGCMLPVEIWIDPNEMHARHSVLRELTGAFNCTVRIIHDPSATKFYAKPHALYHSRFESVLFLDSDNIPARDPTYLFELPEFEQHAAIFWPDFWRPTTDTPFNVHEQSALWSLLDMPFIDMFEQESGQLLVNRRKSARALNKLMFYAMHQPRLLTHWSLIYGDKDMFRLAWLNASTPFYYTPHLPALGGRYDEHTRFFCGVSMVQRDPSGQIAFFHRNQVKLDGRDDQQPLLTHLQMFTGGDAHSPKQVLDRYYVDCFPRRLGPNSCFGLRSTASFGEAELFQIDDLTTTPYPALEKQAIAFSIEGRRLMSPAEAAEISKIEDKERHEYEEEMARKAASLNQENQTLYLLIGSGLFFVCGGVLKWYSTRVAKHKIDYDYGEPVVMCPISFLDPNAPRRKFQKD</sequence>
<evidence type="ECO:0000256" key="9">
    <source>
        <dbReference type="ARBA" id="ARBA00023136"/>
    </source>
</evidence>
<feature type="transmembrane region" description="Helical" evidence="11">
    <location>
        <begin position="12"/>
        <end position="31"/>
    </location>
</feature>
<dbReference type="InterPro" id="IPR022751">
    <property type="entry name" value="Alpha_mannosyltransferase"/>
</dbReference>
<gene>
    <name evidence="12" type="ORF">N0F65_003108</name>
</gene>
<comment type="similarity">
    <text evidence="3">Belongs to the MNN1/MNT family.</text>
</comment>
<dbReference type="AlphaFoldDB" id="A0AAV2YSZ6"/>
<comment type="caution">
    <text evidence="12">The sequence shown here is derived from an EMBL/GenBank/DDBJ whole genome shotgun (WGS) entry which is preliminary data.</text>
</comment>
<keyword evidence="6" id="KW-0735">Signal-anchor</keyword>
<evidence type="ECO:0000256" key="4">
    <source>
        <dbReference type="ARBA" id="ARBA00022679"/>
    </source>
</evidence>
<dbReference type="SUPFAM" id="SSF53448">
    <property type="entry name" value="Nucleotide-diphospho-sugar transferases"/>
    <property type="match status" value="1"/>
</dbReference>
<evidence type="ECO:0000256" key="5">
    <source>
        <dbReference type="ARBA" id="ARBA00022692"/>
    </source>
</evidence>
<reference evidence="12" key="1">
    <citation type="submission" date="2022-11" db="EMBL/GenBank/DDBJ databases">
        <authorList>
            <person name="Morgan W.R."/>
            <person name="Tartar A."/>
        </authorList>
    </citation>
    <scope>NUCLEOTIDE SEQUENCE</scope>
    <source>
        <strain evidence="12">ARSEF 373</strain>
    </source>
</reference>
<proteinExistence type="inferred from homology"/>
<keyword evidence="13" id="KW-1185">Reference proteome</keyword>
<evidence type="ECO:0000256" key="6">
    <source>
        <dbReference type="ARBA" id="ARBA00022968"/>
    </source>
</evidence>
<keyword evidence="5 11" id="KW-0812">Transmembrane</keyword>